<sequence>MPRPLRPTTDDARRLGAHLRRARIERGIRQEDLARCADVGTATLRRIESGGQDNPSLFVVVRLLDQLDLPTATLDTILRPGSRTDHETPQSADGP</sequence>
<evidence type="ECO:0000313" key="3">
    <source>
        <dbReference type="Proteomes" id="UP000285317"/>
    </source>
</evidence>
<dbReference type="RefSeq" id="WP_127886793.1">
    <property type="nucleotide sequence ID" value="NZ_CP028137.1"/>
</dbReference>
<proteinExistence type="predicted"/>
<dbReference type="Proteomes" id="UP000285317">
    <property type="component" value="Chromosome"/>
</dbReference>
<dbReference type="AlphaFoldDB" id="A0A3Q9UW28"/>
<protein>
    <submittedName>
        <fullName evidence="2">Transcriptional regulator</fullName>
    </submittedName>
</protein>
<gene>
    <name evidence="2" type="ORF">C1I64_07500</name>
</gene>
<dbReference type="InterPro" id="IPR001387">
    <property type="entry name" value="Cro/C1-type_HTH"/>
</dbReference>
<dbReference type="KEGG" id="rfs:C1I64_07500"/>
<dbReference type="SMART" id="SM00530">
    <property type="entry name" value="HTH_XRE"/>
    <property type="match status" value="1"/>
</dbReference>
<dbReference type="InterPro" id="IPR010982">
    <property type="entry name" value="Lambda_DNA-bd_dom_sf"/>
</dbReference>
<dbReference type="PROSITE" id="PS50943">
    <property type="entry name" value="HTH_CROC1"/>
    <property type="match status" value="1"/>
</dbReference>
<dbReference type="SUPFAM" id="SSF47413">
    <property type="entry name" value="lambda repressor-like DNA-binding domains"/>
    <property type="match status" value="1"/>
</dbReference>
<feature type="domain" description="HTH cro/C1-type" evidence="1">
    <location>
        <begin position="19"/>
        <end position="74"/>
    </location>
</feature>
<reference evidence="2 3" key="1">
    <citation type="submission" date="2018-03" db="EMBL/GenBank/DDBJ databases">
        <title>Bacteriophage NCPPB3778 and a type I-E CRISPR drive the evolution of the US Biological Select Agent, Rathayibacter toxicus.</title>
        <authorList>
            <person name="Davis E.W.II."/>
            <person name="Tabima J.F."/>
            <person name="Weisberg A.J."/>
            <person name="Dantas Lopes L."/>
            <person name="Wiseman M.S."/>
            <person name="Wiseman M.S."/>
            <person name="Pupko T."/>
            <person name="Belcher M.S."/>
            <person name="Sechler A.J."/>
            <person name="Tancos M.A."/>
            <person name="Schroeder B.K."/>
            <person name="Murray T.D."/>
            <person name="Luster D.G."/>
            <person name="Schneider W.L."/>
            <person name="Rogers E."/>
            <person name="Andreote F.D."/>
            <person name="Grunwald N.J."/>
            <person name="Putnam M.L."/>
            <person name="Chang J.H."/>
        </authorList>
    </citation>
    <scope>NUCLEOTIDE SEQUENCE [LARGE SCALE GENOMIC DNA]</scope>
    <source>
        <strain evidence="2 3">DSM 15932</strain>
    </source>
</reference>
<evidence type="ECO:0000259" key="1">
    <source>
        <dbReference type="PROSITE" id="PS50943"/>
    </source>
</evidence>
<dbReference type="GO" id="GO:0003677">
    <property type="term" value="F:DNA binding"/>
    <property type="evidence" value="ECO:0007669"/>
    <property type="project" value="InterPro"/>
</dbReference>
<organism evidence="2 3">
    <name type="scientific">Rathayibacter festucae DSM 15932</name>
    <dbReference type="NCBI Taxonomy" id="1328866"/>
    <lineage>
        <taxon>Bacteria</taxon>
        <taxon>Bacillati</taxon>
        <taxon>Actinomycetota</taxon>
        <taxon>Actinomycetes</taxon>
        <taxon>Micrococcales</taxon>
        <taxon>Microbacteriaceae</taxon>
        <taxon>Rathayibacter</taxon>
    </lineage>
</organism>
<name>A0A3Q9UW28_9MICO</name>
<dbReference type="Gene3D" id="1.10.260.40">
    <property type="entry name" value="lambda repressor-like DNA-binding domains"/>
    <property type="match status" value="1"/>
</dbReference>
<accession>A0A3Q9UW28</accession>
<evidence type="ECO:0000313" key="2">
    <source>
        <dbReference type="EMBL" id="AZZ51911.1"/>
    </source>
</evidence>
<dbReference type="EMBL" id="CP028137">
    <property type="protein sequence ID" value="AZZ51911.1"/>
    <property type="molecule type" value="Genomic_DNA"/>
</dbReference>
<dbReference type="CDD" id="cd00093">
    <property type="entry name" value="HTH_XRE"/>
    <property type="match status" value="1"/>
</dbReference>
<dbReference type="Pfam" id="PF13560">
    <property type="entry name" value="HTH_31"/>
    <property type="match status" value="1"/>
</dbReference>